<evidence type="ECO:0000313" key="8">
    <source>
        <dbReference type="EMBL" id="TFL00960.1"/>
    </source>
</evidence>
<evidence type="ECO:0000256" key="5">
    <source>
        <dbReference type="ARBA" id="ARBA00023274"/>
    </source>
</evidence>
<dbReference type="GO" id="GO:1990904">
    <property type="term" value="C:ribonucleoprotein complex"/>
    <property type="evidence" value="ECO:0007669"/>
    <property type="project" value="UniProtKB-KW"/>
</dbReference>
<protein>
    <recommendedName>
        <fullName evidence="6">Small ribosomal subunit protein mS33</fullName>
    </recommendedName>
</protein>
<feature type="compositionally biased region" description="Basic and acidic residues" evidence="7">
    <location>
        <begin position="96"/>
        <end position="107"/>
    </location>
</feature>
<dbReference type="PANTHER" id="PTHR13362">
    <property type="entry name" value="MITOCHONDRIAL RIBOSOMAL PROTEIN S33"/>
    <property type="match status" value="1"/>
</dbReference>
<dbReference type="AlphaFoldDB" id="A0A5C3QIJ1"/>
<evidence type="ECO:0000256" key="7">
    <source>
        <dbReference type="SAM" id="MobiDB-lite"/>
    </source>
</evidence>
<feature type="compositionally biased region" description="Basic and acidic residues" evidence="7">
    <location>
        <begin position="75"/>
        <end position="85"/>
    </location>
</feature>
<dbReference type="OrthoDB" id="2257454at2759"/>
<dbReference type="Proteomes" id="UP000305067">
    <property type="component" value="Unassembled WGS sequence"/>
</dbReference>
<dbReference type="GO" id="GO:0005840">
    <property type="term" value="C:ribosome"/>
    <property type="evidence" value="ECO:0007669"/>
    <property type="project" value="UniProtKB-KW"/>
</dbReference>
<keyword evidence="5" id="KW-0687">Ribonucleoprotein</keyword>
<organism evidence="8 9">
    <name type="scientific">Pterulicium gracile</name>
    <dbReference type="NCBI Taxonomy" id="1884261"/>
    <lineage>
        <taxon>Eukaryota</taxon>
        <taxon>Fungi</taxon>
        <taxon>Dikarya</taxon>
        <taxon>Basidiomycota</taxon>
        <taxon>Agaricomycotina</taxon>
        <taxon>Agaricomycetes</taxon>
        <taxon>Agaricomycetidae</taxon>
        <taxon>Agaricales</taxon>
        <taxon>Pleurotineae</taxon>
        <taxon>Pterulaceae</taxon>
        <taxon>Pterulicium</taxon>
    </lineage>
</organism>
<reference evidence="8 9" key="1">
    <citation type="journal article" date="2019" name="Nat. Ecol. Evol.">
        <title>Megaphylogeny resolves global patterns of mushroom evolution.</title>
        <authorList>
            <person name="Varga T."/>
            <person name="Krizsan K."/>
            <person name="Foldi C."/>
            <person name="Dima B."/>
            <person name="Sanchez-Garcia M."/>
            <person name="Sanchez-Ramirez S."/>
            <person name="Szollosi G.J."/>
            <person name="Szarkandi J.G."/>
            <person name="Papp V."/>
            <person name="Albert L."/>
            <person name="Andreopoulos W."/>
            <person name="Angelini C."/>
            <person name="Antonin V."/>
            <person name="Barry K.W."/>
            <person name="Bougher N.L."/>
            <person name="Buchanan P."/>
            <person name="Buyck B."/>
            <person name="Bense V."/>
            <person name="Catcheside P."/>
            <person name="Chovatia M."/>
            <person name="Cooper J."/>
            <person name="Damon W."/>
            <person name="Desjardin D."/>
            <person name="Finy P."/>
            <person name="Geml J."/>
            <person name="Haridas S."/>
            <person name="Hughes K."/>
            <person name="Justo A."/>
            <person name="Karasinski D."/>
            <person name="Kautmanova I."/>
            <person name="Kiss B."/>
            <person name="Kocsube S."/>
            <person name="Kotiranta H."/>
            <person name="LaButti K.M."/>
            <person name="Lechner B.E."/>
            <person name="Liimatainen K."/>
            <person name="Lipzen A."/>
            <person name="Lukacs Z."/>
            <person name="Mihaltcheva S."/>
            <person name="Morgado L.N."/>
            <person name="Niskanen T."/>
            <person name="Noordeloos M.E."/>
            <person name="Ohm R.A."/>
            <person name="Ortiz-Santana B."/>
            <person name="Ovrebo C."/>
            <person name="Racz N."/>
            <person name="Riley R."/>
            <person name="Savchenko A."/>
            <person name="Shiryaev A."/>
            <person name="Soop K."/>
            <person name="Spirin V."/>
            <person name="Szebenyi C."/>
            <person name="Tomsovsky M."/>
            <person name="Tulloss R.E."/>
            <person name="Uehling J."/>
            <person name="Grigoriev I.V."/>
            <person name="Vagvolgyi C."/>
            <person name="Papp T."/>
            <person name="Martin F.M."/>
            <person name="Miettinen O."/>
            <person name="Hibbett D.S."/>
            <person name="Nagy L.G."/>
        </authorList>
    </citation>
    <scope>NUCLEOTIDE SEQUENCE [LARGE SCALE GENOMIC DNA]</scope>
    <source>
        <strain evidence="8 9">CBS 309.79</strain>
    </source>
</reference>
<evidence type="ECO:0000256" key="1">
    <source>
        <dbReference type="ARBA" id="ARBA00004173"/>
    </source>
</evidence>
<dbReference type="GO" id="GO:0005739">
    <property type="term" value="C:mitochondrion"/>
    <property type="evidence" value="ECO:0007669"/>
    <property type="project" value="UniProtKB-SubCell"/>
</dbReference>
<accession>A0A5C3QIJ1</accession>
<dbReference type="Pfam" id="PF08293">
    <property type="entry name" value="MRP-S33"/>
    <property type="match status" value="1"/>
</dbReference>
<comment type="subcellular location">
    <subcellularLocation>
        <location evidence="1">Mitochondrion</location>
    </subcellularLocation>
</comment>
<evidence type="ECO:0000256" key="3">
    <source>
        <dbReference type="ARBA" id="ARBA00022980"/>
    </source>
</evidence>
<proteinExistence type="inferred from homology"/>
<dbReference type="STRING" id="1884261.A0A5C3QIJ1"/>
<keyword evidence="3" id="KW-0689">Ribosomal protein</keyword>
<dbReference type="EMBL" id="ML178826">
    <property type="protein sequence ID" value="TFL00960.1"/>
    <property type="molecule type" value="Genomic_DNA"/>
</dbReference>
<feature type="region of interest" description="Disordered" evidence="7">
    <location>
        <begin position="74"/>
        <end position="107"/>
    </location>
</feature>
<keyword evidence="4" id="KW-0496">Mitochondrion</keyword>
<sequence length="107" mass="11953">MSSCIAPSRLAALTKLRCSIFETSYNPTGVRTGAKYLRQRLRGPSMVAYYPKQLSLAHIVKKYPELGMKNTPELQRLDDVDDTKARGKGAPKKAATKADSRRAQKKR</sequence>
<gene>
    <name evidence="8" type="ORF">BDV98DRAFT_508073</name>
</gene>
<evidence type="ECO:0000256" key="6">
    <source>
        <dbReference type="ARBA" id="ARBA00035132"/>
    </source>
</evidence>
<evidence type="ECO:0000313" key="9">
    <source>
        <dbReference type="Proteomes" id="UP000305067"/>
    </source>
</evidence>
<evidence type="ECO:0000256" key="4">
    <source>
        <dbReference type="ARBA" id="ARBA00023128"/>
    </source>
</evidence>
<dbReference type="PANTHER" id="PTHR13362:SF2">
    <property type="entry name" value="SMALL RIBOSOMAL SUBUNIT PROTEIN MS33"/>
    <property type="match status" value="1"/>
</dbReference>
<keyword evidence="9" id="KW-1185">Reference proteome</keyword>
<evidence type="ECO:0000256" key="2">
    <source>
        <dbReference type="ARBA" id="ARBA00008970"/>
    </source>
</evidence>
<dbReference type="InterPro" id="IPR013219">
    <property type="entry name" value="Ribosomal_mS33"/>
</dbReference>
<name>A0A5C3QIJ1_9AGAR</name>
<feature type="compositionally biased region" description="Basic residues" evidence="7">
    <location>
        <begin position="86"/>
        <end position="95"/>
    </location>
</feature>
<comment type="similarity">
    <text evidence="2">Belongs to the mitochondrion-specific ribosomal protein mS33 family.</text>
</comment>